<reference evidence="2 3" key="1">
    <citation type="submission" date="2024-12" db="EMBL/GenBank/DDBJ databases">
        <title>The unique morphological basis and parallel evolutionary history of personate flowers in Penstemon.</title>
        <authorList>
            <person name="Depatie T.H."/>
            <person name="Wessinger C.A."/>
        </authorList>
    </citation>
    <scope>NUCLEOTIDE SEQUENCE [LARGE SCALE GENOMIC DNA]</scope>
    <source>
        <strain evidence="2">WTNN_2</strain>
        <tissue evidence="2">Leaf</tissue>
    </source>
</reference>
<name>A0ABD3TQY8_9LAMI</name>
<sequence>MNYSVVSFTIKYISDHRIITRFPTIFFLQYMFGSSLVTLTSMASLFKSEKSFEILKDLRPPMISFDLNIKKRPSYYTLSC</sequence>
<keyword evidence="1" id="KW-1133">Transmembrane helix</keyword>
<protein>
    <submittedName>
        <fullName evidence="2">Uncharacterized protein</fullName>
    </submittedName>
</protein>
<keyword evidence="3" id="KW-1185">Reference proteome</keyword>
<dbReference type="AlphaFoldDB" id="A0ABD3TQY8"/>
<evidence type="ECO:0000256" key="1">
    <source>
        <dbReference type="SAM" id="Phobius"/>
    </source>
</evidence>
<proteinExistence type="predicted"/>
<dbReference type="Proteomes" id="UP001634393">
    <property type="component" value="Unassembled WGS sequence"/>
</dbReference>
<evidence type="ECO:0000313" key="3">
    <source>
        <dbReference type="Proteomes" id="UP001634393"/>
    </source>
</evidence>
<keyword evidence="1" id="KW-0472">Membrane</keyword>
<feature type="transmembrane region" description="Helical" evidence="1">
    <location>
        <begin position="25"/>
        <end position="46"/>
    </location>
</feature>
<evidence type="ECO:0000313" key="2">
    <source>
        <dbReference type="EMBL" id="KAL3839172.1"/>
    </source>
</evidence>
<gene>
    <name evidence="2" type="ORF">ACJIZ3_023763</name>
</gene>
<keyword evidence="1" id="KW-0812">Transmembrane</keyword>
<accession>A0ABD3TQY8</accession>
<organism evidence="2 3">
    <name type="scientific">Penstemon smallii</name>
    <dbReference type="NCBI Taxonomy" id="265156"/>
    <lineage>
        <taxon>Eukaryota</taxon>
        <taxon>Viridiplantae</taxon>
        <taxon>Streptophyta</taxon>
        <taxon>Embryophyta</taxon>
        <taxon>Tracheophyta</taxon>
        <taxon>Spermatophyta</taxon>
        <taxon>Magnoliopsida</taxon>
        <taxon>eudicotyledons</taxon>
        <taxon>Gunneridae</taxon>
        <taxon>Pentapetalae</taxon>
        <taxon>asterids</taxon>
        <taxon>lamiids</taxon>
        <taxon>Lamiales</taxon>
        <taxon>Plantaginaceae</taxon>
        <taxon>Cheloneae</taxon>
        <taxon>Penstemon</taxon>
    </lineage>
</organism>
<dbReference type="EMBL" id="JBJXBP010000003">
    <property type="protein sequence ID" value="KAL3839172.1"/>
    <property type="molecule type" value="Genomic_DNA"/>
</dbReference>
<comment type="caution">
    <text evidence="2">The sequence shown here is derived from an EMBL/GenBank/DDBJ whole genome shotgun (WGS) entry which is preliminary data.</text>
</comment>